<keyword evidence="5" id="KW-0436">Ligase</keyword>
<evidence type="ECO:0000313" key="5">
    <source>
        <dbReference type="EMBL" id="KPV52196.1"/>
    </source>
</evidence>
<organism evidence="5 6">
    <name type="scientific">Kouleothrix aurantiaca</name>
    <dbReference type="NCBI Taxonomy" id="186479"/>
    <lineage>
        <taxon>Bacteria</taxon>
        <taxon>Bacillati</taxon>
        <taxon>Chloroflexota</taxon>
        <taxon>Chloroflexia</taxon>
        <taxon>Chloroflexales</taxon>
        <taxon>Roseiflexineae</taxon>
        <taxon>Roseiflexaceae</taxon>
        <taxon>Kouleothrix</taxon>
    </lineage>
</organism>
<protein>
    <submittedName>
        <fullName evidence="5">Long-chain fatty acid--CoA ligase</fullName>
    </submittedName>
</protein>
<dbReference type="Pfam" id="PF00501">
    <property type="entry name" value="AMP-binding"/>
    <property type="match status" value="1"/>
</dbReference>
<evidence type="ECO:0000259" key="3">
    <source>
        <dbReference type="Pfam" id="PF00501"/>
    </source>
</evidence>
<reference evidence="5 6" key="1">
    <citation type="submission" date="2015-09" db="EMBL/GenBank/DDBJ databases">
        <title>Draft genome sequence of Kouleothrix aurantiaca JCM 19913.</title>
        <authorList>
            <person name="Hemp J."/>
        </authorList>
    </citation>
    <scope>NUCLEOTIDE SEQUENCE [LARGE SCALE GENOMIC DNA]</scope>
    <source>
        <strain evidence="5 6">COM-B</strain>
    </source>
</reference>
<dbReference type="InterPro" id="IPR020845">
    <property type="entry name" value="AMP-binding_CS"/>
</dbReference>
<dbReference type="InterPro" id="IPR025110">
    <property type="entry name" value="AMP-bd_C"/>
</dbReference>
<name>A0A0P9D9K3_9CHLR</name>
<evidence type="ECO:0000256" key="2">
    <source>
        <dbReference type="SAM" id="Phobius"/>
    </source>
</evidence>
<dbReference type="SUPFAM" id="SSF56801">
    <property type="entry name" value="Acetyl-CoA synthetase-like"/>
    <property type="match status" value="1"/>
</dbReference>
<dbReference type="PROSITE" id="PS00455">
    <property type="entry name" value="AMP_BINDING"/>
    <property type="match status" value="1"/>
</dbReference>
<evidence type="ECO:0000256" key="1">
    <source>
        <dbReference type="ARBA" id="ARBA00006432"/>
    </source>
</evidence>
<dbReference type="Gene3D" id="3.30.300.30">
    <property type="match status" value="1"/>
</dbReference>
<dbReference type="Pfam" id="PF13193">
    <property type="entry name" value="AMP-binding_C"/>
    <property type="match status" value="1"/>
</dbReference>
<comment type="similarity">
    <text evidence="1">Belongs to the ATP-dependent AMP-binding enzyme family.</text>
</comment>
<dbReference type="InterPro" id="IPR000873">
    <property type="entry name" value="AMP-dep_synth/lig_dom"/>
</dbReference>
<evidence type="ECO:0000259" key="4">
    <source>
        <dbReference type="Pfam" id="PF13193"/>
    </source>
</evidence>
<dbReference type="GO" id="GO:0016877">
    <property type="term" value="F:ligase activity, forming carbon-sulfur bonds"/>
    <property type="evidence" value="ECO:0007669"/>
    <property type="project" value="UniProtKB-ARBA"/>
</dbReference>
<sequence>MQQPWFSSYEARVPHTVDVPAATLDTFLTESARKYPYNTATNFVLSYLLGGRYTVGGEMTYRQLNEQVDRFANALYQLGVRKGDRVALMLPNSPQFVIAFFATVKLGAVVVNNNPTYTARELKHQLEDSGAETIVILNLFWPRLKEVQAETPVKRVIVTHIFDTLGFPSSMLVKAKQRKDPAWVDVPAGPNLFFYKDLMAKYGPNLPQVSISPDDTALFQYTGGTTGLPKAAMLTHRNLVANTAQVASWLTNTQPGAEKMMAAIPFFHVYGMTVSMLFAILIGAEIIIVPNPRPIDNVMNVIQKERASLFPGVPAMYIGIVNHPRVADYDLKSVKACISGSAPLPMEVQEKFGQITGGRLVEGFGMTEASPVTHCNPVFGTRKNGSIGIPMPSTEAKIIDLDNGEELPIGGEQQGELCVRGPQVMAGYWNQPGETSETVDADGWLHTGDICKTDSDGSFYIVDRKKDMIIASGFKVLPRDVEEVLFMHPQVLEAVVVGIRHPTRGDDTVKAYVVAKEGQQPSADEIKQFCKQHLAPYKVPRDIEFRTELPKTMVGKVLRRVLVEEEKQKQAAKAAPKPSEQPTPA</sequence>
<proteinExistence type="inferred from homology"/>
<dbReference type="Gene3D" id="3.40.50.12780">
    <property type="entry name" value="N-terminal domain of ligase-like"/>
    <property type="match status" value="1"/>
</dbReference>
<evidence type="ECO:0000313" key="6">
    <source>
        <dbReference type="Proteomes" id="UP000050509"/>
    </source>
</evidence>
<dbReference type="InterPro" id="IPR042099">
    <property type="entry name" value="ANL_N_sf"/>
</dbReference>
<dbReference type="CDD" id="cd05936">
    <property type="entry name" value="FC-FACS_FadD_like"/>
    <property type="match status" value="1"/>
</dbReference>
<dbReference type="Proteomes" id="UP000050509">
    <property type="component" value="Unassembled WGS sequence"/>
</dbReference>
<dbReference type="InterPro" id="IPR050237">
    <property type="entry name" value="ATP-dep_AMP-bd_enzyme"/>
</dbReference>
<feature type="domain" description="AMP-binding enzyme C-terminal" evidence="4">
    <location>
        <begin position="481"/>
        <end position="556"/>
    </location>
</feature>
<feature type="transmembrane region" description="Helical" evidence="2">
    <location>
        <begin position="269"/>
        <end position="289"/>
    </location>
</feature>
<dbReference type="PATRIC" id="fig|186479.3.peg.9395"/>
<dbReference type="EMBL" id="LJCR01000627">
    <property type="protein sequence ID" value="KPV52196.1"/>
    <property type="molecule type" value="Genomic_DNA"/>
</dbReference>
<dbReference type="FunFam" id="3.40.50.12780:FF:000003">
    <property type="entry name" value="Long-chain-fatty-acid--CoA ligase FadD"/>
    <property type="match status" value="1"/>
</dbReference>
<keyword evidence="2" id="KW-1133">Transmembrane helix</keyword>
<keyword evidence="6" id="KW-1185">Reference proteome</keyword>
<feature type="domain" description="AMP-dependent synthetase/ligase" evidence="3">
    <location>
        <begin position="29"/>
        <end position="429"/>
    </location>
</feature>
<dbReference type="PANTHER" id="PTHR43767:SF12">
    <property type="entry name" value="AMP-DEPENDENT SYNTHETASE AND LIGASE"/>
    <property type="match status" value="1"/>
</dbReference>
<dbReference type="PANTHER" id="PTHR43767">
    <property type="entry name" value="LONG-CHAIN-FATTY-ACID--COA LIGASE"/>
    <property type="match status" value="1"/>
</dbReference>
<comment type="caution">
    <text evidence="5">The sequence shown here is derived from an EMBL/GenBank/DDBJ whole genome shotgun (WGS) entry which is preliminary data.</text>
</comment>
<accession>A0A0P9D9K3</accession>
<dbReference type="AlphaFoldDB" id="A0A0P9D9K3"/>
<gene>
    <name evidence="5" type="ORF">SE17_16925</name>
</gene>
<keyword evidence="2" id="KW-0812">Transmembrane</keyword>
<keyword evidence="2" id="KW-0472">Membrane</keyword>
<dbReference type="InterPro" id="IPR045851">
    <property type="entry name" value="AMP-bd_C_sf"/>
</dbReference>